<evidence type="ECO:0000256" key="5">
    <source>
        <dbReference type="ARBA" id="ARBA00022801"/>
    </source>
</evidence>
<dbReference type="GO" id="GO:0045493">
    <property type="term" value="P:xylan catabolic process"/>
    <property type="evidence" value="ECO:0007669"/>
    <property type="project" value="UniProtKB-KW"/>
</dbReference>
<dbReference type="Pfam" id="PF02018">
    <property type="entry name" value="CBM_4_9"/>
    <property type="match status" value="3"/>
</dbReference>
<feature type="region of interest" description="Disordered" evidence="13">
    <location>
        <begin position="1"/>
        <end position="21"/>
    </location>
</feature>
<evidence type="ECO:0000256" key="4">
    <source>
        <dbReference type="ARBA" id="ARBA00022737"/>
    </source>
</evidence>
<evidence type="ECO:0000259" key="15">
    <source>
        <dbReference type="PROSITE" id="PS51760"/>
    </source>
</evidence>
<dbReference type="PANTHER" id="PTHR31490">
    <property type="entry name" value="GLYCOSYL HYDROLASE"/>
    <property type="match status" value="1"/>
</dbReference>
<dbReference type="Proteomes" id="UP000516314">
    <property type="component" value="Chromosome 1"/>
</dbReference>
<dbReference type="Gene3D" id="3.30.230.10">
    <property type="match status" value="1"/>
</dbReference>
<dbReference type="Gene3D" id="3.20.20.80">
    <property type="entry name" value="Glycosidases"/>
    <property type="match status" value="1"/>
</dbReference>
<dbReference type="GO" id="GO:0006412">
    <property type="term" value="P:translation"/>
    <property type="evidence" value="ECO:0007669"/>
    <property type="project" value="InterPro"/>
</dbReference>
<dbReference type="InterPro" id="IPR013810">
    <property type="entry name" value="Ribosomal_uS5_N"/>
</dbReference>
<organism evidence="16 17">
    <name type="scientific">Arabidopsis thaliana</name>
    <name type="common">Mouse-ear cress</name>
    <dbReference type="NCBI Taxonomy" id="3702"/>
    <lineage>
        <taxon>Eukaryota</taxon>
        <taxon>Viridiplantae</taxon>
        <taxon>Streptophyta</taxon>
        <taxon>Embryophyta</taxon>
        <taxon>Tracheophyta</taxon>
        <taxon>Spermatophyta</taxon>
        <taxon>Magnoliopsida</taxon>
        <taxon>eudicotyledons</taxon>
        <taxon>Gunneridae</taxon>
        <taxon>Pentapetalae</taxon>
        <taxon>rosids</taxon>
        <taxon>malvids</taxon>
        <taxon>Brassicales</taxon>
        <taxon>Brassicaceae</taxon>
        <taxon>Camelineae</taxon>
        <taxon>Arabidopsis</taxon>
    </lineage>
</organism>
<evidence type="ECO:0000256" key="11">
    <source>
        <dbReference type="PROSITE-ProRule" id="PRU00268"/>
    </source>
</evidence>
<evidence type="ECO:0000256" key="9">
    <source>
        <dbReference type="ARBA" id="ARBA00023295"/>
    </source>
</evidence>
<dbReference type="InterPro" id="IPR003305">
    <property type="entry name" value="CenC_carb-bd"/>
</dbReference>
<evidence type="ECO:0000313" key="17">
    <source>
        <dbReference type="Proteomes" id="UP000516314"/>
    </source>
</evidence>
<evidence type="ECO:0000256" key="13">
    <source>
        <dbReference type="SAM" id="MobiDB-lite"/>
    </source>
</evidence>
<dbReference type="Pfam" id="PF00331">
    <property type="entry name" value="Glyco_hydro_10"/>
    <property type="match status" value="1"/>
</dbReference>
<name>A0A7G2E300_ARATH</name>
<dbReference type="AlphaFoldDB" id="A0A7G2E300"/>
<evidence type="ECO:0000259" key="14">
    <source>
        <dbReference type="PROSITE" id="PS50881"/>
    </source>
</evidence>
<dbReference type="SUPFAM" id="SSF49785">
    <property type="entry name" value="Galactose-binding domain-like"/>
    <property type="match status" value="3"/>
</dbReference>
<accession>A0A7G2E300</accession>
<keyword evidence="8" id="KW-0119">Carbohydrate metabolism</keyword>
<evidence type="ECO:0000256" key="7">
    <source>
        <dbReference type="ARBA" id="ARBA00023274"/>
    </source>
</evidence>
<gene>
    <name evidence="16" type="ORF">AT9943_LOCUS4162</name>
</gene>
<dbReference type="InterPro" id="IPR005711">
    <property type="entry name" value="Ribosomal_uS5_euk/arc"/>
</dbReference>
<dbReference type="InterPro" id="IPR001000">
    <property type="entry name" value="GH10_dom"/>
</dbReference>
<dbReference type="GO" id="GO:0015935">
    <property type="term" value="C:small ribosomal subunit"/>
    <property type="evidence" value="ECO:0007669"/>
    <property type="project" value="InterPro"/>
</dbReference>
<dbReference type="NCBIfam" id="TIGR01020">
    <property type="entry name" value="uS5_euk_arch"/>
    <property type="match status" value="1"/>
</dbReference>
<dbReference type="EMBL" id="LR881466">
    <property type="protein sequence ID" value="CAD5315813.1"/>
    <property type="molecule type" value="Genomic_DNA"/>
</dbReference>
<keyword evidence="7 11" id="KW-0687">Ribonucleoprotein</keyword>
<keyword evidence="5" id="KW-0378">Hydrolase</keyword>
<sequence length="1150" mass="128165">MEVSRKDNEEPEKQNNNNVASIIGSDRTNVIVNHDFSSGMHSWHPNCCEAFVVTAESNVSHGVLDPSKCGSYVVVKNRKENWQGLEQDITNRVKPCSLYKVSATVAVSGPVHGLVEVMATLKLESQQSQTNYQFIAKTCVFKEKWVRLEGMFSLPSLPEKVVFYLEGPSPGIDLLIQSVTIHRESEPEVERVTAEDETIVVNPNFEDGLNNWSGRSCKIVLHDSMADGKIVPESGKVFASATERTQNWNGIQQEITGKVQRKRVYEATAVVRIYGNNVTTATVQATLWVQNPNQRDQYIGISTVQATDKEWIHLKGKFLLNGSASRVVIYIEGPPPGTDILLNSLTVKHAEKIPPSPPPSIENPAFGVNILTNSHLSDDTTNGWFSLGNCTLSVAEGSPRILPPMARDSLGAHERLSGRYILVTNRTQTWMGPAQMITDKLKLFLTYQISVWVKVGSGINSPQNVNVALGIDSQWVNGGQVEINDDRWHEIGGSFRIEKNPSKALVYVQGPSSGIDLMVAGLQIFPVDRLARIKHLKRQCDKIRKRDVILKFAGVDSSKLSGATVRVRQIRNSFPVGTCISRSNIDNEDFVDFFLKNFNWAVFANELKWYWTEPEQGKLNYQDADDMLNLCSSNNIETRGHCIFWEVQATVQQWIQNMNQTDLNNAVQNRLTDLLNRYKGKFKHYDVNNEMLHGSFYQDKLGKDIRVNMFKTAHQLDPSATLFVNDYHIEDGCDPKSCPEKYTEQILDLQEKGAQVGGIGIQGHIDSPVGPIVCSALDKLGILGLPIWFTELDVSSVNEHIRADDLEVMMWEAFGHPAVEGIMLWGFWELFMSRDNSHLVNAEGDVNEAGKRFLAVKKDWLSHANGHIDQNGAFPFRGYSGNYAIEVITTSSSKVLKTFVVDKEDSSQVITVDLQETKWVPVTKLGRLVADNKITKLEQIYLHSLPVKEYQIIDHLVGPTLKDEVMKIMPVQKQTRAGQRTRFKAFVVVGDGNGHVGLGVKCSKEVATAIRGAIILAKLSVVPVRRGYWGNKIGKPHTVPCKVTGKCGSVTVRMVPAPRGSGIVAARVPKKVLQFAGIDDVFTSSRGSTKTLGNFVKATFDCLQKTYGFLTPEFWKETRFSRSPYQEHTDFLSTKAVSATKVITEGEDQA</sequence>
<keyword evidence="3" id="KW-0858">Xylan degradation</keyword>
<keyword evidence="10" id="KW-0624">Polysaccharide degradation</keyword>
<dbReference type="FunFam" id="3.20.20.80:FF:000104">
    <property type="entry name" value="Endo-1,4-beta-xylanase A"/>
    <property type="match status" value="1"/>
</dbReference>
<proteinExistence type="inferred from homology"/>
<dbReference type="PANTHER" id="PTHR31490:SF1">
    <property type="entry name" value="ENDO-1,4-BETA-XYLANASE 1"/>
    <property type="match status" value="1"/>
</dbReference>
<dbReference type="Pfam" id="PF03719">
    <property type="entry name" value="Ribosomal_S5_C"/>
    <property type="match status" value="1"/>
</dbReference>
<dbReference type="SMART" id="SM00633">
    <property type="entry name" value="Glyco_10"/>
    <property type="match status" value="1"/>
</dbReference>
<dbReference type="SUPFAM" id="SSF54768">
    <property type="entry name" value="dsRNA-binding domain-like"/>
    <property type="match status" value="1"/>
</dbReference>
<reference evidence="16 17" key="1">
    <citation type="submission" date="2020-09" db="EMBL/GenBank/DDBJ databases">
        <authorList>
            <person name="Ashkenazy H."/>
        </authorList>
    </citation>
    <scope>NUCLEOTIDE SEQUENCE [LARGE SCALE GENOMIC DNA]</scope>
    <source>
        <strain evidence="17">cv. Cdm-0</strain>
    </source>
</reference>
<dbReference type="Pfam" id="PF00333">
    <property type="entry name" value="Ribosomal_S5"/>
    <property type="match status" value="1"/>
</dbReference>
<dbReference type="Gene3D" id="3.30.160.20">
    <property type="match status" value="1"/>
</dbReference>
<evidence type="ECO:0000256" key="12">
    <source>
        <dbReference type="RuleBase" id="RU003823"/>
    </source>
</evidence>
<dbReference type="InterPro" id="IPR044846">
    <property type="entry name" value="GH10"/>
</dbReference>
<dbReference type="Gene3D" id="2.60.120.260">
    <property type="entry name" value="Galactose-binding domain-like"/>
    <property type="match status" value="3"/>
</dbReference>
<evidence type="ECO:0000256" key="8">
    <source>
        <dbReference type="ARBA" id="ARBA00023277"/>
    </source>
</evidence>
<dbReference type="GO" id="GO:0003729">
    <property type="term" value="F:mRNA binding"/>
    <property type="evidence" value="ECO:0007669"/>
    <property type="project" value="UniProtKB-ARBA"/>
</dbReference>
<dbReference type="FunFam" id="3.30.230.10:FF:000004">
    <property type="entry name" value="40S ribosomal protein S2"/>
    <property type="match status" value="1"/>
</dbReference>
<keyword evidence="4" id="KW-0677">Repeat</keyword>
<evidence type="ECO:0000313" key="16">
    <source>
        <dbReference type="EMBL" id="CAD5315813.1"/>
    </source>
</evidence>
<comment type="similarity">
    <text evidence="1">Belongs to the glycosyl hydrolase 10 (cellulase F) family.</text>
</comment>
<dbReference type="FunFam" id="2.60.120.260:FF:000146">
    <property type="entry name" value="Glycosyl hydrolase family 10 protein"/>
    <property type="match status" value="1"/>
</dbReference>
<feature type="domain" description="GH10" evidence="15">
    <location>
        <begin position="561"/>
        <end position="856"/>
    </location>
</feature>
<dbReference type="InterPro" id="IPR014721">
    <property type="entry name" value="Ribsml_uS5_D2-typ_fold_subgr"/>
</dbReference>
<dbReference type="PROSITE" id="PS51760">
    <property type="entry name" value="GH10_2"/>
    <property type="match status" value="1"/>
</dbReference>
<evidence type="ECO:0000256" key="1">
    <source>
        <dbReference type="ARBA" id="ARBA00007495"/>
    </source>
</evidence>
<dbReference type="InterPro" id="IPR008979">
    <property type="entry name" value="Galactose-bd-like_sf"/>
</dbReference>
<keyword evidence="9" id="KW-0326">Glycosidase</keyword>
<keyword evidence="6 11" id="KW-0689">Ribosomal protein</keyword>
<dbReference type="InterPro" id="IPR017853">
    <property type="entry name" value="GH"/>
</dbReference>
<dbReference type="FunFam" id="3.30.160.20:FF:000002">
    <property type="entry name" value="40S ribosomal protein S2"/>
    <property type="match status" value="1"/>
</dbReference>
<evidence type="ECO:0000256" key="2">
    <source>
        <dbReference type="ARBA" id="ARBA00008945"/>
    </source>
</evidence>
<dbReference type="SUPFAM" id="SSF51445">
    <property type="entry name" value="(Trans)glycosidases"/>
    <property type="match status" value="1"/>
</dbReference>
<dbReference type="GO" id="GO:0031176">
    <property type="term" value="F:endo-1,4-beta-xylanase activity"/>
    <property type="evidence" value="ECO:0007669"/>
    <property type="project" value="UniProtKB-ARBA"/>
</dbReference>
<dbReference type="InterPro" id="IPR020568">
    <property type="entry name" value="Ribosomal_Su5_D2-typ_SF"/>
</dbReference>
<dbReference type="InterPro" id="IPR018192">
    <property type="entry name" value="Ribosomal_uS5_N_CS"/>
</dbReference>
<dbReference type="InterPro" id="IPR005324">
    <property type="entry name" value="Ribosomal_uS5_C"/>
</dbReference>
<evidence type="ECO:0000256" key="10">
    <source>
        <dbReference type="ARBA" id="ARBA00023326"/>
    </source>
</evidence>
<feature type="domain" description="S5 DRBM" evidence="14">
    <location>
        <begin position="961"/>
        <end position="1024"/>
    </location>
</feature>
<dbReference type="PROSITE" id="PS50881">
    <property type="entry name" value="S5_DSRBD"/>
    <property type="match status" value="1"/>
</dbReference>
<evidence type="ECO:0000256" key="3">
    <source>
        <dbReference type="ARBA" id="ARBA00022651"/>
    </source>
</evidence>
<dbReference type="FunFam" id="2.60.120.260:FF:000103">
    <property type="entry name" value="Glycosyl hydrolase family 10 protein"/>
    <property type="match status" value="2"/>
</dbReference>
<dbReference type="SUPFAM" id="SSF54211">
    <property type="entry name" value="Ribosomal protein S5 domain 2-like"/>
    <property type="match status" value="1"/>
</dbReference>
<comment type="similarity">
    <text evidence="2 12">Belongs to the universal ribosomal protein uS5 family.</text>
</comment>
<dbReference type="PROSITE" id="PS00585">
    <property type="entry name" value="RIBOSOMAL_S5"/>
    <property type="match status" value="1"/>
</dbReference>
<feature type="compositionally biased region" description="Basic and acidic residues" evidence="13">
    <location>
        <begin position="1"/>
        <end position="13"/>
    </location>
</feature>
<dbReference type="GO" id="GO:0003735">
    <property type="term" value="F:structural constituent of ribosome"/>
    <property type="evidence" value="ECO:0007669"/>
    <property type="project" value="UniProtKB-UniRule"/>
</dbReference>
<protein>
    <submittedName>
        <fullName evidence="16">(thale cress) hypothetical protein</fullName>
    </submittedName>
</protein>
<evidence type="ECO:0000256" key="6">
    <source>
        <dbReference type="ARBA" id="ARBA00022980"/>
    </source>
</evidence>